<evidence type="ECO:0000313" key="9">
    <source>
        <dbReference type="EMBL" id="AJA40324.1"/>
    </source>
</evidence>
<gene>
    <name evidence="9" type="primary">POXEG12A</name>
</gene>
<evidence type="ECO:0000256" key="6">
    <source>
        <dbReference type="ARBA" id="ARBA00043018"/>
    </source>
</evidence>
<feature type="chain" id="PRO_5002033522" description="xyloglucan-specific endo-beta-1,4-glucanase" evidence="8">
    <location>
        <begin position="21"/>
        <end position="251"/>
    </location>
</feature>
<evidence type="ECO:0000256" key="4">
    <source>
        <dbReference type="ARBA" id="ARBA00038882"/>
    </source>
</evidence>
<dbReference type="AlphaFoldDB" id="A0A0A7RRF2"/>
<dbReference type="BRENDA" id="3.2.1.151">
    <property type="organism ID" value="4629"/>
</dbReference>
<evidence type="ECO:0000256" key="2">
    <source>
        <dbReference type="ARBA" id="ARBA00022729"/>
    </source>
</evidence>
<dbReference type="PANTHER" id="PTHR34002:SF9">
    <property type="entry name" value="XYLOGLUCAN-SPECIFIC ENDO-BETA-1,4-GLUCANASE A"/>
    <property type="match status" value="1"/>
</dbReference>
<feature type="signal peptide" evidence="8">
    <location>
        <begin position="1"/>
        <end position="20"/>
    </location>
</feature>
<keyword evidence="2 8" id="KW-0732">Signal</keyword>
<name>A0A0A7RRF2_PENOX</name>
<dbReference type="Pfam" id="PF01670">
    <property type="entry name" value="Glyco_hydro_12"/>
    <property type="match status" value="1"/>
</dbReference>
<proteinExistence type="inferred from homology"/>
<keyword evidence="7" id="KW-0119">Carbohydrate metabolism</keyword>
<protein>
    <recommendedName>
        <fullName evidence="4">xyloglucan-specific endo-beta-1,4-glucanase</fullName>
        <ecNumber evidence="4">3.2.1.151</ecNumber>
    </recommendedName>
    <alternativeName>
        <fullName evidence="5">Xyloglucanase A</fullName>
    </alternativeName>
    <alternativeName>
        <fullName evidence="6">Xyloglucanendohydrolase A</fullName>
    </alternativeName>
</protein>
<dbReference type="GO" id="GO:0033946">
    <property type="term" value="F:xyloglucan-specific endo-beta-1,4-glucanase activity"/>
    <property type="evidence" value="ECO:0007669"/>
    <property type="project" value="UniProtKB-EC"/>
</dbReference>
<dbReference type="GO" id="GO:0000272">
    <property type="term" value="P:polysaccharide catabolic process"/>
    <property type="evidence" value="ECO:0007669"/>
    <property type="project" value="UniProtKB-KW"/>
</dbReference>
<evidence type="ECO:0000256" key="1">
    <source>
        <dbReference type="ARBA" id="ARBA00005519"/>
    </source>
</evidence>
<dbReference type="InterPro" id="IPR013320">
    <property type="entry name" value="ConA-like_dom_sf"/>
</dbReference>
<accession>A0A0A7RRF2</accession>
<dbReference type="EC" id="3.2.1.151" evidence="4"/>
<dbReference type="GO" id="GO:0008810">
    <property type="term" value="F:cellulase activity"/>
    <property type="evidence" value="ECO:0007669"/>
    <property type="project" value="InterPro"/>
</dbReference>
<evidence type="ECO:0000256" key="3">
    <source>
        <dbReference type="ARBA" id="ARBA00037012"/>
    </source>
</evidence>
<dbReference type="EMBL" id="KP274079">
    <property type="protein sequence ID" value="AJA40324.1"/>
    <property type="molecule type" value="Genomic_DNA"/>
</dbReference>
<dbReference type="Gene3D" id="2.60.120.180">
    <property type="match status" value="1"/>
</dbReference>
<comment type="similarity">
    <text evidence="1 7">Belongs to the glycosyl hydrolase 12 (cellulase H) family.</text>
</comment>
<comment type="catalytic activity">
    <reaction evidence="3">
        <text>xyloglucan + H2O = xyloglucan oligosaccharides.</text>
        <dbReference type="EC" id="3.2.1.151"/>
    </reaction>
</comment>
<evidence type="ECO:0000256" key="7">
    <source>
        <dbReference type="RuleBase" id="RU361163"/>
    </source>
</evidence>
<sequence>MKSFTPLSLLSLALVGLGDAAAVPATNSLTRRSDFCDQWGSVTTGNYIVYNNLWGQSADPSGHQCTGVDSLKGNTIAWHTSFGWTGASSSVKSFANIALKFTAKTLKSVKSINSTWKWSYSNTNIVADVSYDMFLRSSPSSSTNEYEIMVWLAALDGAGPISSTGAPIATTSINGVQWKLYKGPNGSMTVYSFVADSTVTNFSGDLKKFFTYLINHQGLNSNLYLVDVQAGTEPFTGSAKLTTSAYSVAVV</sequence>
<dbReference type="InterPro" id="IPR002594">
    <property type="entry name" value="GH12"/>
</dbReference>
<keyword evidence="7 9" id="KW-0326">Glycosidase</keyword>
<organism evidence="9">
    <name type="scientific">Penicillium oxalicum</name>
    <dbReference type="NCBI Taxonomy" id="69781"/>
    <lineage>
        <taxon>Eukaryota</taxon>
        <taxon>Fungi</taxon>
        <taxon>Dikarya</taxon>
        <taxon>Ascomycota</taxon>
        <taxon>Pezizomycotina</taxon>
        <taxon>Eurotiomycetes</taxon>
        <taxon>Eurotiomycetidae</taxon>
        <taxon>Eurotiales</taxon>
        <taxon>Aspergillaceae</taxon>
        <taxon>Penicillium</taxon>
    </lineage>
</organism>
<dbReference type="SUPFAM" id="SSF49899">
    <property type="entry name" value="Concanavalin A-like lectins/glucanases"/>
    <property type="match status" value="1"/>
</dbReference>
<dbReference type="PANTHER" id="PTHR34002">
    <property type="entry name" value="BLR1656 PROTEIN"/>
    <property type="match status" value="1"/>
</dbReference>
<keyword evidence="7" id="KW-0624">Polysaccharide degradation</keyword>
<reference evidence="9" key="1">
    <citation type="journal article" date="2016" name="Int. J. Biol. Macromol.">
        <title>Identification and characterization of an acidic and acid-stable endoxyloglucanase from Penicillium oxalicum.</title>
        <authorList>
            <person name="Xian L."/>
            <person name="Wang F."/>
            <person name="Yin X."/>
            <person name="Feng J.X."/>
        </authorList>
    </citation>
    <scope>NUCLEOTIDE SEQUENCE</scope>
    <source>
        <strain evidence="9">HP7-1</strain>
    </source>
</reference>
<keyword evidence="7 9" id="KW-0378">Hydrolase</keyword>
<evidence type="ECO:0000256" key="8">
    <source>
        <dbReference type="SAM" id="SignalP"/>
    </source>
</evidence>
<evidence type="ECO:0000256" key="5">
    <source>
        <dbReference type="ARBA" id="ARBA00041304"/>
    </source>
</evidence>
<dbReference type="InterPro" id="IPR013319">
    <property type="entry name" value="GH11/12"/>
</dbReference>